<organism evidence="1 2">
    <name type="scientific">Mythimna loreyi</name>
    <dbReference type="NCBI Taxonomy" id="667449"/>
    <lineage>
        <taxon>Eukaryota</taxon>
        <taxon>Metazoa</taxon>
        <taxon>Ecdysozoa</taxon>
        <taxon>Arthropoda</taxon>
        <taxon>Hexapoda</taxon>
        <taxon>Insecta</taxon>
        <taxon>Pterygota</taxon>
        <taxon>Neoptera</taxon>
        <taxon>Endopterygota</taxon>
        <taxon>Lepidoptera</taxon>
        <taxon>Glossata</taxon>
        <taxon>Ditrysia</taxon>
        <taxon>Noctuoidea</taxon>
        <taxon>Noctuidae</taxon>
        <taxon>Noctuinae</taxon>
        <taxon>Hadenini</taxon>
        <taxon>Mythimna</taxon>
    </lineage>
</organism>
<dbReference type="EMBL" id="CM056802">
    <property type="protein sequence ID" value="KAJ8708168.1"/>
    <property type="molecule type" value="Genomic_DNA"/>
</dbReference>
<accession>A0ACC2Q520</accession>
<reference evidence="1" key="1">
    <citation type="submission" date="2023-03" db="EMBL/GenBank/DDBJ databases">
        <title>Chromosome-level genomes of two armyworms, Mythimna separata and Mythimna loreyi, provide insights into the biosynthesis and reception of sex pheromones.</title>
        <authorList>
            <person name="Zhao H."/>
        </authorList>
    </citation>
    <scope>NUCLEOTIDE SEQUENCE</scope>
    <source>
        <strain evidence="1">BeijingLab</strain>
    </source>
</reference>
<dbReference type="Proteomes" id="UP001231649">
    <property type="component" value="Chromosome 26"/>
</dbReference>
<evidence type="ECO:0000313" key="1">
    <source>
        <dbReference type="EMBL" id="KAJ8708168.1"/>
    </source>
</evidence>
<gene>
    <name evidence="1" type="ORF">PYW08_010534</name>
</gene>
<proteinExistence type="predicted"/>
<sequence length="1451" mass="161701">MALKLKYKDEHGIVQINMSPSSSPKEPDKDLTDPKFDTINHRFAQYDLFGGKYDVDSGGETPRSLFRSRYNSIEEELANTPYAFTTERSLRLNSANKLDITIQARDETSPSKDIQDDRFFKRKLSLEYDESLFGPQIDLKVSDCGSSAFTVTQLIHAQDRYFDLSGRQSVSSCGKVCGGDCTDEGVPSADDEAFRVLSAEVKKEPVVAAKPAVSTSKRKKETSFAILAEAPVSRPTSPRSLPVDIRTRKVSPFRGRGFREETSRHNTPRTSAANSRSNSPPRRRTNSLSRIDNMASTATLPLPIHNLPRPHSPRNFLKENIEEVRELSELNREKHEAEAERKRIEEEEAILKEMGVLDKSKSGSKSLVGSRTNSRSSSPNKINLRSRDNSPSAIIHYENIPVSSKEFVNPDDSIRQPVTHRSRLRSVSKSQPQSNNGSPKHSKIPKRQNSVSPTRTSSTKRESSISRRPFENNLNKNQRFISSSTSSIHETIRIGSQVHDKRASKSTQHLNISPAHIRGKPPISPGRGGPPPSNRTINAKRLSPIVGTPNKSPTDDLKPSSARTSLKPSPMPRKTVKTAGNTPATSRLNSRQPSRTVSRDPSPDKRKTKPVTKPMTNGTTKPVSRAASTRTTQKPTVTSKPEPKKPVSRTNSMKSLVRTPSTKNLAEKPPLKKNNSRNNINEKAKSTSKINEVGARRDSVKDTKKTPKGKDDDKPKVKSTRSTDSMTDSDNVMKQDNQTQYDKITNEKGELVIMTKKNIISMTTAAITSQPLELVSTVTNQLPAAFEKAREKGIFERLSSKESLVGKEEPEKPEKSEKPVNHEKEPTPKPQKRTENKEKEAVEEKEKVEERKPPPRHNKNNHEMKPLYTDDQMKLRLLQPPYNNPQVERAKQKIEAILKEPEVSVENILTASAKSREMKNTIKEAAEKAAVKAESEAKKAKEDAENKVTEMKDQVVKQNEKITEEIRSEATKIVDSIITPVEQPKEITEKKDAVKDIPKKIEEVKKDILEPIVTVVNEKKKNGGASISEKVNETLVKGEGEVEVQSSNVSTPGVDKITVHKKTADGNGSDKSAQSNGGFPQSTSTTPKPPARTKKEAKETPADTPRDTSEPTESSEEKTKEPNFCQRLMKKCKSKCCACCTKGEESDEDGEKDKDRVKKEEEMKEGKGMMSKLNCCKKQVDEEKAEQEIRDMERAAGKASIEYENETKPKRSLRDIFCGCCGRRRRVADTAAMPRNVAESMSPAPEEETGCCGRKKRQIERRDSILSDRPPTSCCNNRLCTWLRGMCRRSSEQSSSRRTSMFSKNKSMSPTLPPEDTRKKLDTSLVEHTSVMRGAIPVLPIVLAYFCLLCNICIPGLGTILSGLFCLCFGIPRFGVHDGAKHRIGSFVINLLVGAGQLFTVLFCLVGWGWSIWWGVIMVKTSRKYRKLKKEAALAEAEAAPPVTTNNHTRA</sequence>
<evidence type="ECO:0000313" key="2">
    <source>
        <dbReference type="Proteomes" id="UP001231649"/>
    </source>
</evidence>
<keyword evidence="2" id="KW-1185">Reference proteome</keyword>
<name>A0ACC2Q520_9NEOP</name>
<protein>
    <submittedName>
        <fullName evidence="1">Uncharacterized protein</fullName>
    </submittedName>
</protein>
<comment type="caution">
    <text evidence="1">The sequence shown here is derived from an EMBL/GenBank/DDBJ whole genome shotgun (WGS) entry which is preliminary data.</text>
</comment>